<dbReference type="EMBL" id="KK785506">
    <property type="protein sequence ID" value="KDO42189.1"/>
    <property type="molecule type" value="Genomic_DNA"/>
</dbReference>
<dbReference type="Proteomes" id="UP000027120">
    <property type="component" value="Unassembled WGS sequence"/>
</dbReference>
<proteinExistence type="predicted"/>
<protein>
    <submittedName>
        <fullName evidence="1">Uncharacterized protein</fullName>
    </submittedName>
</protein>
<accession>A0A067DGV2</accession>
<organism evidence="1 2">
    <name type="scientific">Citrus sinensis</name>
    <name type="common">Sweet orange</name>
    <name type="synonym">Citrus aurantium var. sinensis</name>
    <dbReference type="NCBI Taxonomy" id="2711"/>
    <lineage>
        <taxon>Eukaryota</taxon>
        <taxon>Viridiplantae</taxon>
        <taxon>Streptophyta</taxon>
        <taxon>Embryophyta</taxon>
        <taxon>Tracheophyta</taxon>
        <taxon>Spermatophyta</taxon>
        <taxon>Magnoliopsida</taxon>
        <taxon>eudicotyledons</taxon>
        <taxon>Gunneridae</taxon>
        <taxon>Pentapetalae</taxon>
        <taxon>rosids</taxon>
        <taxon>malvids</taxon>
        <taxon>Sapindales</taxon>
        <taxon>Rutaceae</taxon>
        <taxon>Aurantioideae</taxon>
        <taxon>Citrus</taxon>
    </lineage>
</organism>
<evidence type="ECO:0000313" key="2">
    <source>
        <dbReference type="Proteomes" id="UP000027120"/>
    </source>
</evidence>
<evidence type="ECO:0000313" key="1">
    <source>
        <dbReference type="EMBL" id="KDO42189.1"/>
    </source>
</evidence>
<dbReference type="AlphaFoldDB" id="A0A067DGV2"/>
<gene>
    <name evidence="1" type="ORF">CISIN_1g046203mg</name>
</gene>
<reference evidence="1 2" key="1">
    <citation type="submission" date="2014-04" db="EMBL/GenBank/DDBJ databases">
        <authorList>
            <consortium name="International Citrus Genome Consortium"/>
            <person name="Gmitter F."/>
            <person name="Chen C."/>
            <person name="Farmerie W."/>
            <person name="Harkins T."/>
            <person name="Desany B."/>
            <person name="Mohiuddin M."/>
            <person name="Kodira C."/>
            <person name="Borodovsky M."/>
            <person name="Lomsadze A."/>
            <person name="Burns P."/>
            <person name="Jenkins J."/>
            <person name="Prochnik S."/>
            <person name="Shu S."/>
            <person name="Chapman J."/>
            <person name="Pitluck S."/>
            <person name="Schmutz J."/>
            <person name="Rokhsar D."/>
        </authorList>
    </citation>
    <scope>NUCLEOTIDE SEQUENCE</scope>
</reference>
<name>A0A067DGV2_CITSI</name>
<keyword evidence="2" id="KW-1185">Reference proteome</keyword>
<sequence>MEAETTPLCINLSKYRKRRRYRRLNGVIIVNNKENLKISVCHKIHQRFRKIQLIPKRFRDSYEEMMLRFARHVAQLNNGNIYLLMKRDHDDKQLGL</sequence>